<dbReference type="FunFam" id="3.30.565.10:FF:000003">
    <property type="entry name" value="DNA mismatch repair endonuclease MutL"/>
    <property type="match status" value="1"/>
</dbReference>
<dbReference type="CDD" id="cd00782">
    <property type="entry name" value="MutL_Trans"/>
    <property type="match status" value="1"/>
</dbReference>
<accession>X0P971</accession>
<keyword evidence="10" id="KW-1185">Reference proteome</keyword>
<keyword evidence="3 4" id="KW-0234">DNA repair</keyword>
<gene>
    <name evidence="4" type="primary">mutL</name>
    <name evidence="8" type="ORF">FD41_GL002241</name>
    <name evidence="7" type="ORF">JCM14108_89</name>
</gene>
<dbReference type="Proteomes" id="UP000051966">
    <property type="component" value="Unassembled WGS sequence"/>
</dbReference>
<dbReference type="Gene3D" id="3.30.1370.100">
    <property type="entry name" value="MutL, C-terminal domain, regulatory subdomain"/>
    <property type="match status" value="1"/>
</dbReference>
<sequence>MKQIHELPAILANQISAGEVVERPASVVKELVENALDAHSTEIDVTVADAGLKTIKVVDDGDGIDSSQVQTAFLRHATSKITEQRDLFRVRTLGFRGEALPSISSVSNVVLKTSTGSVGTEIEYKGGKLVSQKAAESRKGTTVIVNSLFYNTPARLKYLSSPNTELAKISDIVNRLALSHPEVAFSFISNGRELLRTSGRGDLLQVLGAIYGVKTVSRMQPIKSEKPDISISGYVSLPELTRASRNYISLILNGRYVRNFPLTKAVINGYGSKLMIGRFPIAVINIKLDPALIDVNVHPTKQEVRISEEPRIGDMVATAIRDMLADKQLIPDATREFKKPFSPSQPARHRQPAIMSHVDSKNQPLFEADSTPTVALPKNGDQQPIEPIVVKKRSDLNSPTVAKFDSLLADEASAVPVFDQPASVEVANQNSKAVTEHTVSLQQEELVGSTSQTGFPNLRYVGQVHGTYLVAETPDNMYLVDQHAAQERINYEFYRKAIGEVGRDQQRLLVPIVLDYSTSDFLLISEKIPLLLKLGIHLEPFGQNSFIIRQHPMWFKAGQEEDTIKEMIDWILADHRISVAAFREKTAIMMSCKRAIKANHHLDERQAKALLQKLPECENPYNCPHGRPTLVKFTNADIEKMFKRIQDPHRTDEEIL</sequence>
<feature type="domain" description="DNA mismatch repair protein S5" evidence="6">
    <location>
        <begin position="207"/>
        <end position="325"/>
    </location>
</feature>
<dbReference type="CDD" id="cd16926">
    <property type="entry name" value="HATPase_MutL-MLH-PMS-like"/>
    <property type="match status" value="1"/>
</dbReference>
<reference evidence="7" key="1">
    <citation type="journal article" date="2014" name="Genome Announc.">
        <title>Draft Genome Sequences of Two Lactobacillus Strains, L. farraginis JCM 14108T and L. composti JCM 14202T, Isolated from Compost of Distilled Shochu Residue.</title>
        <authorList>
            <person name="Yuki M."/>
            <person name="Oshima K."/>
            <person name="Suda W."/>
            <person name="Kitahara M."/>
            <person name="Kitamura K."/>
            <person name="Iida T."/>
            <person name="Hattori M."/>
            <person name="Ohkuma M."/>
        </authorList>
    </citation>
    <scope>NUCLEOTIDE SEQUENCE [LARGE SCALE GENOMIC DNA]</scope>
    <source>
        <strain evidence="7">JCM 14108</strain>
    </source>
</reference>
<dbReference type="SUPFAM" id="SSF55874">
    <property type="entry name" value="ATPase domain of HSP90 chaperone/DNA topoisomerase II/histidine kinase"/>
    <property type="match status" value="1"/>
</dbReference>
<evidence type="ECO:0000313" key="10">
    <source>
        <dbReference type="Proteomes" id="UP000051966"/>
    </source>
</evidence>
<dbReference type="InterPro" id="IPR014721">
    <property type="entry name" value="Ribsml_uS5_D2-typ_fold_subgr"/>
</dbReference>
<dbReference type="STRING" id="1423743.FD41_GL002241"/>
<dbReference type="HAMAP" id="MF_00149">
    <property type="entry name" value="DNA_mis_repair"/>
    <property type="match status" value="1"/>
</dbReference>
<dbReference type="RefSeq" id="WP_035177270.1">
    <property type="nucleotide sequence ID" value="NZ_AZFY01000034.1"/>
</dbReference>
<evidence type="ECO:0000259" key="6">
    <source>
        <dbReference type="SMART" id="SM01340"/>
    </source>
</evidence>
<name>X0P971_9LACO</name>
<dbReference type="InterPro" id="IPR036890">
    <property type="entry name" value="HATPase_C_sf"/>
</dbReference>
<protein>
    <recommendedName>
        <fullName evidence="4">DNA mismatch repair protein MutL</fullName>
    </recommendedName>
</protein>
<dbReference type="SUPFAM" id="SSF118116">
    <property type="entry name" value="DNA mismatch repair protein MutL"/>
    <property type="match status" value="1"/>
</dbReference>
<dbReference type="InterPro" id="IPR042120">
    <property type="entry name" value="MutL_C_dimsub"/>
</dbReference>
<dbReference type="InterPro" id="IPR020568">
    <property type="entry name" value="Ribosomal_Su5_D2-typ_SF"/>
</dbReference>
<dbReference type="Proteomes" id="UP000019488">
    <property type="component" value="Unassembled WGS sequence"/>
</dbReference>
<dbReference type="Pfam" id="PF08676">
    <property type="entry name" value="MutL_C"/>
    <property type="match status" value="1"/>
</dbReference>
<proteinExistence type="inferred from homology"/>
<evidence type="ECO:0000313" key="9">
    <source>
        <dbReference type="Proteomes" id="UP000019488"/>
    </source>
</evidence>
<dbReference type="NCBIfam" id="NF000950">
    <property type="entry name" value="PRK00095.1-3"/>
    <property type="match status" value="1"/>
</dbReference>
<dbReference type="GO" id="GO:0016887">
    <property type="term" value="F:ATP hydrolysis activity"/>
    <property type="evidence" value="ECO:0007669"/>
    <property type="project" value="InterPro"/>
</dbReference>
<dbReference type="EMBL" id="BAKI01000001">
    <property type="protein sequence ID" value="GAF35213.1"/>
    <property type="molecule type" value="Genomic_DNA"/>
</dbReference>
<dbReference type="GO" id="GO:0006298">
    <property type="term" value="P:mismatch repair"/>
    <property type="evidence" value="ECO:0007669"/>
    <property type="project" value="UniProtKB-UniRule"/>
</dbReference>
<dbReference type="PATRIC" id="fig|1423743.5.peg.2301"/>
<dbReference type="EMBL" id="AZFY01000034">
    <property type="protein sequence ID" value="KRM10059.1"/>
    <property type="molecule type" value="Genomic_DNA"/>
</dbReference>
<dbReference type="InterPro" id="IPR042121">
    <property type="entry name" value="MutL_C_regsub"/>
</dbReference>
<dbReference type="InterPro" id="IPR014762">
    <property type="entry name" value="DNA_mismatch_repair_CS"/>
</dbReference>
<dbReference type="SMART" id="SM00853">
    <property type="entry name" value="MutL_C"/>
    <property type="match status" value="1"/>
</dbReference>
<evidence type="ECO:0000259" key="5">
    <source>
        <dbReference type="SMART" id="SM00853"/>
    </source>
</evidence>
<dbReference type="InterPro" id="IPR038973">
    <property type="entry name" value="MutL/Mlh/Pms-like"/>
</dbReference>
<evidence type="ECO:0000313" key="7">
    <source>
        <dbReference type="EMBL" id="GAF35213.1"/>
    </source>
</evidence>
<feature type="domain" description="MutL C-terminal dimerisation" evidence="5">
    <location>
        <begin position="460"/>
        <end position="602"/>
    </location>
</feature>
<dbReference type="GO" id="GO:0030983">
    <property type="term" value="F:mismatched DNA binding"/>
    <property type="evidence" value="ECO:0007669"/>
    <property type="project" value="InterPro"/>
</dbReference>
<dbReference type="Gene3D" id="3.30.1540.20">
    <property type="entry name" value="MutL, C-terminal domain, dimerisation subdomain"/>
    <property type="match status" value="1"/>
</dbReference>
<dbReference type="eggNOG" id="COG0323">
    <property type="taxonomic scope" value="Bacteria"/>
</dbReference>
<dbReference type="Pfam" id="PF01119">
    <property type="entry name" value="DNA_mis_repair"/>
    <property type="match status" value="1"/>
</dbReference>
<evidence type="ECO:0000256" key="4">
    <source>
        <dbReference type="HAMAP-Rule" id="MF_00149"/>
    </source>
</evidence>
<comment type="caution">
    <text evidence="7">The sequence shown here is derived from an EMBL/GenBank/DDBJ whole genome shotgun (WGS) entry which is preliminary data.</text>
</comment>
<dbReference type="OrthoDB" id="9763467at2"/>
<evidence type="ECO:0000256" key="2">
    <source>
        <dbReference type="ARBA" id="ARBA00022763"/>
    </source>
</evidence>
<dbReference type="SUPFAM" id="SSF54211">
    <property type="entry name" value="Ribosomal protein S5 domain 2-like"/>
    <property type="match status" value="1"/>
</dbReference>
<dbReference type="GO" id="GO:0032300">
    <property type="term" value="C:mismatch repair complex"/>
    <property type="evidence" value="ECO:0007669"/>
    <property type="project" value="InterPro"/>
</dbReference>
<organism evidence="7 9">
    <name type="scientific">Lentilactobacillus farraginis DSM 18382 = JCM 14108</name>
    <dbReference type="NCBI Taxonomy" id="1423743"/>
    <lineage>
        <taxon>Bacteria</taxon>
        <taxon>Bacillati</taxon>
        <taxon>Bacillota</taxon>
        <taxon>Bacilli</taxon>
        <taxon>Lactobacillales</taxon>
        <taxon>Lactobacillaceae</taxon>
        <taxon>Lentilactobacillus</taxon>
    </lineage>
</organism>
<keyword evidence="2 4" id="KW-0227">DNA damage</keyword>
<dbReference type="AlphaFoldDB" id="X0P971"/>
<evidence type="ECO:0000256" key="3">
    <source>
        <dbReference type="ARBA" id="ARBA00023204"/>
    </source>
</evidence>
<evidence type="ECO:0000313" key="8">
    <source>
        <dbReference type="EMBL" id="KRM10059.1"/>
    </source>
</evidence>
<evidence type="ECO:0000256" key="1">
    <source>
        <dbReference type="ARBA" id="ARBA00006082"/>
    </source>
</evidence>
<dbReference type="PROSITE" id="PS00058">
    <property type="entry name" value="DNA_MISMATCH_REPAIR_1"/>
    <property type="match status" value="1"/>
</dbReference>
<dbReference type="Pfam" id="PF13589">
    <property type="entry name" value="HATPase_c_3"/>
    <property type="match status" value="1"/>
</dbReference>
<dbReference type="SMART" id="SM01340">
    <property type="entry name" value="DNA_mis_repair"/>
    <property type="match status" value="1"/>
</dbReference>
<dbReference type="PANTHER" id="PTHR10073:SF12">
    <property type="entry name" value="DNA MISMATCH REPAIR PROTEIN MLH1"/>
    <property type="match status" value="1"/>
</dbReference>
<dbReference type="InterPro" id="IPR020667">
    <property type="entry name" value="DNA_mismatch_repair_MutL"/>
</dbReference>
<comment type="similarity">
    <text evidence="1 4">Belongs to the DNA mismatch repair MutL/HexB family.</text>
</comment>
<dbReference type="PANTHER" id="PTHR10073">
    <property type="entry name" value="DNA MISMATCH REPAIR PROTEIN MLH, PMS, MUTL"/>
    <property type="match status" value="1"/>
</dbReference>
<dbReference type="GO" id="GO:0140664">
    <property type="term" value="F:ATP-dependent DNA damage sensor activity"/>
    <property type="evidence" value="ECO:0007669"/>
    <property type="project" value="InterPro"/>
</dbReference>
<dbReference type="InterPro" id="IPR014790">
    <property type="entry name" value="MutL_C"/>
</dbReference>
<dbReference type="InterPro" id="IPR013507">
    <property type="entry name" value="DNA_mismatch_S5_2-like"/>
</dbReference>
<dbReference type="GO" id="GO:0005524">
    <property type="term" value="F:ATP binding"/>
    <property type="evidence" value="ECO:0007669"/>
    <property type="project" value="InterPro"/>
</dbReference>
<dbReference type="Gene3D" id="3.30.230.10">
    <property type="match status" value="1"/>
</dbReference>
<reference evidence="8 10" key="2">
    <citation type="journal article" date="2015" name="Genome Announc.">
        <title>Expanding the biotechnology potential of lactobacilli through comparative genomics of 213 strains and associated genera.</title>
        <authorList>
            <person name="Sun Z."/>
            <person name="Harris H.M."/>
            <person name="McCann A."/>
            <person name="Guo C."/>
            <person name="Argimon S."/>
            <person name="Zhang W."/>
            <person name="Yang X."/>
            <person name="Jeffery I.B."/>
            <person name="Cooney J.C."/>
            <person name="Kagawa T.F."/>
            <person name="Liu W."/>
            <person name="Song Y."/>
            <person name="Salvetti E."/>
            <person name="Wrobel A."/>
            <person name="Rasinkangas P."/>
            <person name="Parkhill J."/>
            <person name="Rea M.C."/>
            <person name="O'Sullivan O."/>
            <person name="Ritari J."/>
            <person name="Douillard F.P."/>
            <person name="Paul Ross R."/>
            <person name="Yang R."/>
            <person name="Briner A.E."/>
            <person name="Felis G.E."/>
            <person name="de Vos W.M."/>
            <person name="Barrangou R."/>
            <person name="Klaenhammer T.R."/>
            <person name="Caufield P.W."/>
            <person name="Cui Y."/>
            <person name="Zhang H."/>
            <person name="O'Toole P.W."/>
        </authorList>
    </citation>
    <scope>NUCLEOTIDE SEQUENCE [LARGE SCALE GENOMIC DNA]</scope>
    <source>
        <strain evidence="8 10">DSM 18382</strain>
    </source>
</reference>
<dbReference type="NCBIfam" id="TIGR00585">
    <property type="entry name" value="mutl"/>
    <property type="match status" value="1"/>
</dbReference>
<dbReference type="Gene3D" id="3.30.565.10">
    <property type="entry name" value="Histidine kinase-like ATPase, C-terminal domain"/>
    <property type="match status" value="1"/>
</dbReference>
<dbReference type="InterPro" id="IPR002099">
    <property type="entry name" value="MutL/Mlh/PMS"/>
</dbReference>
<comment type="function">
    <text evidence="4">This protein is involved in the repair of mismatches in DNA. It is required for dam-dependent methyl-directed DNA mismatch repair. May act as a 'molecular matchmaker', a protein that promotes the formation of a stable complex between two or more DNA-binding proteins in an ATP-dependent manner without itself being part of a final effector complex.</text>
</comment>
<dbReference type="InterPro" id="IPR037198">
    <property type="entry name" value="MutL_C_sf"/>
</dbReference>